<dbReference type="InterPro" id="IPR000980">
    <property type="entry name" value="SH2"/>
</dbReference>
<comment type="caution">
    <text evidence="3">The sequence shown here is derived from an EMBL/GenBank/DDBJ whole genome shotgun (WGS) entry which is preliminary data.</text>
</comment>
<dbReference type="Proteomes" id="UP000028073">
    <property type="component" value="Unassembled WGS sequence"/>
</dbReference>
<sequence length="591" mass="66487">MTSVKAVRYLLVSLILFASATNAFSAGELIQLPLGTLQKHPSGLRFWEGTEVEDVEYYESSSLTQFFYSVAGWTAVNTASLFMTHHDPTGKAYLNRHMMLTGMLLSAAHTAMIGYRWLSIAIRERWQDDGLWIVPLDSEKAPPLLILMRQINEGTGQELNAPHYIIQTLYDPTKEESFYDNNEYLKLAKLLYKEKIFLSLKFEDQMSALSSEEELWEPRYSLSVSLHPSKQPDAPQTVEFSGHHHLDWVELLLSPDYSAPSTNRRYITPLAPVWIDHLTKWLAQNPGLETLNNDTFQSAPYISSSNSRAYSLESVDGRLGCNALNLGDRVYLYPQIITQHNKLPCLSLARRQAIGISSGQNSTDLVTYNHAQAHEILMQEALIKLTKFSGFNAMSGFIITKSFNFALNSRFSGYSSPSLKAGTSLTVSGHDKSLARPASVTSAIPMPNTAALPKPRIKGSMKSKKKFTKAKNIKSLKERKWYHGNITPNEADSRLKNAASGINGSFMVYDHPNKAESYVLLIYNDGEHHRWSIKYLPNEQAYVLGEEDEDAPRFTTISDLIKTHRGLFGRPIKLESGNLVTLSKSYVMRID</sequence>
<dbReference type="SMART" id="SM00252">
    <property type="entry name" value="SH2"/>
    <property type="match status" value="1"/>
</dbReference>
<organism evidence="3 4">
    <name type="scientific">Endozoicomonas numazuensis</name>
    <dbReference type="NCBI Taxonomy" id="1137799"/>
    <lineage>
        <taxon>Bacteria</taxon>
        <taxon>Pseudomonadati</taxon>
        <taxon>Pseudomonadota</taxon>
        <taxon>Gammaproteobacteria</taxon>
        <taxon>Oceanospirillales</taxon>
        <taxon>Endozoicomonadaceae</taxon>
        <taxon>Endozoicomonas</taxon>
    </lineage>
</organism>
<keyword evidence="4" id="KW-1185">Reference proteome</keyword>
<dbReference type="PROSITE" id="PS50001">
    <property type="entry name" value="SH2"/>
    <property type="match status" value="1"/>
</dbReference>
<feature type="domain" description="SH2" evidence="2">
    <location>
        <begin position="481"/>
        <end position="565"/>
    </location>
</feature>
<feature type="signal peptide" evidence="1">
    <location>
        <begin position="1"/>
        <end position="25"/>
    </location>
</feature>
<protein>
    <recommendedName>
        <fullName evidence="2">SH2 domain-containing protein</fullName>
    </recommendedName>
</protein>
<gene>
    <name evidence="3" type="ORF">GZ78_07445</name>
</gene>
<dbReference type="EMBL" id="JOKH01000001">
    <property type="protein sequence ID" value="KEQ19704.1"/>
    <property type="molecule type" value="Genomic_DNA"/>
</dbReference>
<dbReference type="AlphaFoldDB" id="A0A081NMN1"/>
<reference evidence="3 4" key="1">
    <citation type="submission" date="2014-06" db="EMBL/GenBank/DDBJ databases">
        <title>Whole Genome Sequences of Three Symbiotic Endozoicomonas Bacteria.</title>
        <authorList>
            <person name="Neave M.J."/>
            <person name="Apprill A."/>
            <person name="Voolstra C.R."/>
        </authorList>
    </citation>
    <scope>NUCLEOTIDE SEQUENCE [LARGE SCALE GENOMIC DNA]</scope>
    <source>
        <strain evidence="3 4">DSM 25634</strain>
    </source>
</reference>
<evidence type="ECO:0000256" key="1">
    <source>
        <dbReference type="SAM" id="SignalP"/>
    </source>
</evidence>
<dbReference type="Gene3D" id="3.30.505.10">
    <property type="entry name" value="SH2 domain"/>
    <property type="match status" value="1"/>
</dbReference>
<evidence type="ECO:0000313" key="3">
    <source>
        <dbReference type="EMBL" id="KEQ19704.1"/>
    </source>
</evidence>
<accession>A0A081NMN1</accession>
<evidence type="ECO:0000313" key="4">
    <source>
        <dbReference type="Proteomes" id="UP000028073"/>
    </source>
</evidence>
<dbReference type="SUPFAM" id="SSF55550">
    <property type="entry name" value="SH2 domain"/>
    <property type="match status" value="1"/>
</dbReference>
<evidence type="ECO:0000259" key="2">
    <source>
        <dbReference type="PROSITE" id="PS50001"/>
    </source>
</evidence>
<feature type="chain" id="PRO_5001760998" description="SH2 domain-containing protein" evidence="1">
    <location>
        <begin position="26"/>
        <end position="591"/>
    </location>
</feature>
<keyword evidence="1" id="KW-0732">Signal</keyword>
<name>A0A081NMN1_9GAMM</name>
<dbReference type="CDD" id="cd00173">
    <property type="entry name" value="SH2"/>
    <property type="match status" value="1"/>
</dbReference>
<dbReference type="Pfam" id="PF00017">
    <property type="entry name" value="SH2"/>
    <property type="match status" value="1"/>
</dbReference>
<proteinExistence type="predicted"/>
<dbReference type="InterPro" id="IPR036860">
    <property type="entry name" value="SH2_dom_sf"/>
</dbReference>